<keyword evidence="3 5" id="KW-1133">Transmembrane helix</keyword>
<dbReference type="InterPro" id="IPR010432">
    <property type="entry name" value="RDD"/>
</dbReference>
<name>A0ABU6D2R5_9GAMM</name>
<feature type="domain" description="RDD" evidence="6">
    <location>
        <begin position="29"/>
        <end position="97"/>
    </location>
</feature>
<evidence type="ECO:0000313" key="8">
    <source>
        <dbReference type="Proteomes" id="UP001308005"/>
    </source>
</evidence>
<evidence type="ECO:0000256" key="1">
    <source>
        <dbReference type="ARBA" id="ARBA00004141"/>
    </source>
</evidence>
<dbReference type="Proteomes" id="UP001308005">
    <property type="component" value="Unassembled WGS sequence"/>
</dbReference>
<evidence type="ECO:0000256" key="3">
    <source>
        <dbReference type="ARBA" id="ARBA00022989"/>
    </source>
</evidence>
<feature type="transmembrane region" description="Helical" evidence="5">
    <location>
        <begin position="31"/>
        <end position="57"/>
    </location>
</feature>
<proteinExistence type="predicted"/>
<dbReference type="RefSeq" id="WP_324698226.1">
    <property type="nucleotide sequence ID" value="NZ_JAYMYJ010000155.1"/>
</dbReference>
<evidence type="ECO:0000313" key="7">
    <source>
        <dbReference type="EMBL" id="MEB4593370.1"/>
    </source>
</evidence>
<organism evidence="7 8">
    <name type="scientific">Candidatus Thiothrix phosphatis</name>
    <dbReference type="NCBI Taxonomy" id="3112415"/>
    <lineage>
        <taxon>Bacteria</taxon>
        <taxon>Pseudomonadati</taxon>
        <taxon>Pseudomonadota</taxon>
        <taxon>Gammaproteobacteria</taxon>
        <taxon>Thiotrichales</taxon>
        <taxon>Thiotrichaceae</taxon>
        <taxon>Thiothrix</taxon>
    </lineage>
</organism>
<dbReference type="EMBL" id="JAYMYJ010000155">
    <property type="protein sequence ID" value="MEB4593370.1"/>
    <property type="molecule type" value="Genomic_DNA"/>
</dbReference>
<feature type="transmembrane region" description="Helical" evidence="5">
    <location>
        <begin position="69"/>
        <end position="88"/>
    </location>
</feature>
<dbReference type="Pfam" id="PF06271">
    <property type="entry name" value="RDD"/>
    <property type="match status" value="1"/>
</dbReference>
<comment type="subcellular location">
    <subcellularLocation>
        <location evidence="1">Membrane</location>
        <topology evidence="1">Multi-pass membrane protein</topology>
    </subcellularLocation>
</comment>
<accession>A0ABU6D2R5</accession>
<comment type="caution">
    <text evidence="7">The sequence shown here is derived from an EMBL/GenBank/DDBJ whole genome shotgun (WGS) entry which is preliminary data.</text>
</comment>
<evidence type="ECO:0000256" key="5">
    <source>
        <dbReference type="SAM" id="Phobius"/>
    </source>
</evidence>
<protein>
    <submittedName>
        <fullName evidence="7">RDD family protein</fullName>
    </submittedName>
</protein>
<sequence length="101" mass="11143">MKTNTPASPPHKGYFLSHIHEQAHGHSSMRLLALAFDLVLIVLLIMLAVLLVLGQTWLVYHAVYAAPSFYLLAICVVLLYFAGFKAILGATPGKMLLLPWL</sequence>
<gene>
    <name evidence="7" type="ORF">VSS37_20500</name>
</gene>
<evidence type="ECO:0000256" key="4">
    <source>
        <dbReference type="ARBA" id="ARBA00023136"/>
    </source>
</evidence>
<evidence type="ECO:0000259" key="6">
    <source>
        <dbReference type="Pfam" id="PF06271"/>
    </source>
</evidence>
<keyword evidence="4 5" id="KW-0472">Membrane</keyword>
<reference evidence="8" key="1">
    <citation type="submission" date="2023-07" db="EMBL/GenBank/DDBJ databases">
        <title>The carbon used by Thiothrix.</title>
        <authorList>
            <person name="Chen L."/>
        </authorList>
    </citation>
    <scope>NUCLEOTIDE SEQUENCE [LARGE SCALE GENOMIC DNA]</scope>
</reference>
<evidence type="ECO:0000256" key="2">
    <source>
        <dbReference type="ARBA" id="ARBA00022692"/>
    </source>
</evidence>
<keyword evidence="2 5" id="KW-0812">Transmembrane</keyword>
<keyword evidence="8" id="KW-1185">Reference proteome</keyword>
<reference evidence="7 8" key="2">
    <citation type="submission" date="2024-01" db="EMBL/GenBank/DDBJ databases">
        <authorList>
            <person name="Xie X."/>
        </authorList>
    </citation>
    <scope>NUCLEOTIDE SEQUENCE [LARGE SCALE GENOMIC DNA]</scope>
    <source>
        <strain evidence="7">SCUT-1</strain>
    </source>
</reference>